<evidence type="ECO:0000256" key="5">
    <source>
        <dbReference type="RuleBase" id="RU004168"/>
    </source>
</evidence>
<sequence>MSQRDAARFVARVEGRVQGVGYRYFVQSRAEALHLAGSVRNMPNRSSVRVEAEGPREVLEALIEDLREGPPAARVDRVEVEWLPPTGANQFRIEAG</sequence>
<dbReference type="Pfam" id="PF00708">
    <property type="entry name" value="Acylphosphatase"/>
    <property type="match status" value="1"/>
</dbReference>
<dbReference type="Gene3D" id="3.30.70.100">
    <property type="match status" value="1"/>
</dbReference>
<name>A0A538TN05_UNCEI</name>
<dbReference type="InterPro" id="IPR036046">
    <property type="entry name" value="Acylphosphatase-like_dom_sf"/>
</dbReference>
<comment type="caution">
    <text evidence="7">The sequence shown here is derived from an EMBL/GenBank/DDBJ whole genome shotgun (WGS) entry which is preliminary data.</text>
</comment>
<comment type="similarity">
    <text evidence="1 5">Belongs to the acylphosphatase family.</text>
</comment>
<feature type="domain" description="Acylphosphatase-like" evidence="6">
    <location>
        <begin position="8"/>
        <end position="95"/>
    </location>
</feature>
<organism evidence="7 8">
    <name type="scientific">Eiseniibacteriota bacterium</name>
    <dbReference type="NCBI Taxonomy" id="2212470"/>
    <lineage>
        <taxon>Bacteria</taxon>
        <taxon>Candidatus Eiseniibacteriota</taxon>
    </lineage>
</organism>
<dbReference type="PANTHER" id="PTHR47268">
    <property type="entry name" value="ACYLPHOSPHATASE"/>
    <property type="match status" value="1"/>
</dbReference>
<dbReference type="Proteomes" id="UP000317691">
    <property type="component" value="Unassembled WGS sequence"/>
</dbReference>
<comment type="catalytic activity">
    <reaction evidence="3 4">
        <text>an acyl phosphate + H2O = a carboxylate + phosphate + H(+)</text>
        <dbReference type="Rhea" id="RHEA:14965"/>
        <dbReference type="ChEBI" id="CHEBI:15377"/>
        <dbReference type="ChEBI" id="CHEBI:15378"/>
        <dbReference type="ChEBI" id="CHEBI:29067"/>
        <dbReference type="ChEBI" id="CHEBI:43474"/>
        <dbReference type="ChEBI" id="CHEBI:59918"/>
        <dbReference type="EC" id="3.6.1.7"/>
    </reaction>
</comment>
<dbReference type="InterPro" id="IPR020456">
    <property type="entry name" value="Acylphosphatase"/>
</dbReference>
<dbReference type="PROSITE" id="PS51160">
    <property type="entry name" value="ACYLPHOSPHATASE_3"/>
    <property type="match status" value="1"/>
</dbReference>
<dbReference type="EMBL" id="VBOZ01000015">
    <property type="protein sequence ID" value="TMQ65001.1"/>
    <property type="molecule type" value="Genomic_DNA"/>
</dbReference>
<keyword evidence="4" id="KW-0378">Hydrolase</keyword>
<reference evidence="7 8" key="1">
    <citation type="journal article" date="2019" name="Nat. Microbiol.">
        <title>Mediterranean grassland soil C-N compound turnover is dependent on rainfall and depth, and is mediated by genomically divergent microorganisms.</title>
        <authorList>
            <person name="Diamond S."/>
            <person name="Andeer P.F."/>
            <person name="Li Z."/>
            <person name="Crits-Christoph A."/>
            <person name="Burstein D."/>
            <person name="Anantharaman K."/>
            <person name="Lane K.R."/>
            <person name="Thomas B.C."/>
            <person name="Pan C."/>
            <person name="Northen T.R."/>
            <person name="Banfield J.F."/>
        </authorList>
    </citation>
    <scope>NUCLEOTIDE SEQUENCE [LARGE SCALE GENOMIC DNA]</scope>
    <source>
        <strain evidence="7">WS_9</strain>
    </source>
</reference>
<evidence type="ECO:0000256" key="3">
    <source>
        <dbReference type="ARBA" id="ARBA00047645"/>
    </source>
</evidence>
<feature type="active site" evidence="4">
    <location>
        <position position="41"/>
    </location>
</feature>
<dbReference type="SUPFAM" id="SSF54975">
    <property type="entry name" value="Acylphosphatase/BLUF domain-like"/>
    <property type="match status" value="1"/>
</dbReference>
<evidence type="ECO:0000313" key="7">
    <source>
        <dbReference type="EMBL" id="TMQ65001.1"/>
    </source>
</evidence>
<evidence type="ECO:0000259" key="6">
    <source>
        <dbReference type="PROSITE" id="PS51160"/>
    </source>
</evidence>
<evidence type="ECO:0000313" key="8">
    <source>
        <dbReference type="Proteomes" id="UP000317691"/>
    </source>
</evidence>
<proteinExistence type="inferred from homology"/>
<dbReference type="AlphaFoldDB" id="A0A538TN05"/>
<evidence type="ECO:0000256" key="1">
    <source>
        <dbReference type="ARBA" id="ARBA00005614"/>
    </source>
</evidence>
<dbReference type="GO" id="GO:0003998">
    <property type="term" value="F:acylphosphatase activity"/>
    <property type="evidence" value="ECO:0007669"/>
    <property type="project" value="UniProtKB-EC"/>
</dbReference>
<feature type="active site" evidence="4">
    <location>
        <position position="23"/>
    </location>
</feature>
<accession>A0A538TN05</accession>
<protein>
    <recommendedName>
        <fullName evidence="2 4">acylphosphatase</fullName>
        <ecNumber evidence="2 4">3.6.1.7</ecNumber>
    </recommendedName>
</protein>
<dbReference type="InterPro" id="IPR001792">
    <property type="entry name" value="Acylphosphatase-like_dom"/>
</dbReference>
<dbReference type="EC" id="3.6.1.7" evidence="2 4"/>
<gene>
    <name evidence="7" type="ORF">E6K79_05740</name>
</gene>
<evidence type="ECO:0000256" key="4">
    <source>
        <dbReference type="PROSITE-ProRule" id="PRU00520"/>
    </source>
</evidence>
<evidence type="ECO:0000256" key="2">
    <source>
        <dbReference type="ARBA" id="ARBA00012150"/>
    </source>
</evidence>
<dbReference type="PANTHER" id="PTHR47268:SF4">
    <property type="entry name" value="ACYLPHOSPHATASE"/>
    <property type="match status" value="1"/>
</dbReference>